<dbReference type="InterPro" id="IPR056782">
    <property type="entry name" value="HAD_PNKP"/>
</dbReference>
<reference evidence="2 3" key="1">
    <citation type="submission" date="2017-02" db="EMBL/GenBank/DDBJ databases">
        <authorList>
            <person name="Peterson S.W."/>
        </authorList>
    </citation>
    <scope>NUCLEOTIDE SEQUENCE [LARGE SCALE GENOMIC DNA]</scope>
    <source>
        <strain evidence="2 3">USBA 369</strain>
    </source>
</reference>
<dbReference type="Gene3D" id="3.40.50.300">
    <property type="entry name" value="P-loop containing nucleotide triphosphate hydrolases"/>
    <property type="match status" value="1"/>
</dbReference>
<dbReference type="Pfam" id="PF25109">
    <property type="entry name" value="HAD_PNKP"/>
    <property type="match status" value="1"/>
</dbReference>
<evidence type="ECO:0000313" key="3">
    <source>
        <dbReference type="Proteomes" id="UP000190135"/>
    </source>
</evidence>
<feature type="domain" description="Polynucleotide kinase PNKP phosphatase" evidence="1">
    <location>
        <begin position="3"/>
        <end position="139"/>
    </location>
</feature>
<dbReference type="RefSeq" id="WP_078708754.1">
    <property type="nucleotide sequence ID" value="NZ_FUXL01000008.1"/>
</dbReference>
<keyword evidence="3" id="KW-1185">Reference proteome</keyword>
<protein>
    <submittedName>
        <fullName evidence="2">AAA domain-containing protein</fullName>
    </submittedName>
</protein>
<dbReference type="OrthoDB" id="9807890at2"/>
<evidence type="ECO:0000259" key="1">
    <source>
        <dbReference type="Pfam" id="PF25109"/>
    </source>
</evidence>
<dbReference type="InterPro" id="IPR036412">
    <property type="entry name" value="HAD-like_sf"/>
</dbReference>
<evidence type="ECO:0000313" key="2">
    <source>
        <dbReference type="EMBL" id="SKA19994.1"/>
    </source>
</evidence>
<dbReference type="EMBL" id="FUXL01000008">
    <property type="protein sequence ID" value="SKA19994.1"/>
    <property type="molecule type" value="Genomic_DNA"/>
</dbReference>
<gene>
    <name evidence="2" type="ORF">SAMN05428963_10812</name>
</gene>
<sequence>MFVIFDLDGTIANIGHRVHFVRGTRKPDWDAFFKACVDDLPVPHVIDSLRAHIAAGHRVEIWSARSAIVRDETKSWLASVGIDPSLLRHMRAIWDNTPDVELKRFWLNQEYCRPDLVYDDRQRIVDMWRAEGVPCFQVVADWDGDRRIIAPVCNPLLTVMVGPSGAGKTSYARDMAGYLSSDLLRYDYTGSIADQSRNDDVFTALHRIAKARLDSGLPVTIDATNLRRRDRLACVALAPAGAGVRYIVIDRPLAEKARDGGWRNDVMVGDKTLIEAHHERMQSALRDILAGDGLPHVAVVDLRGIGMRAAA</sequence>
<name>A0A1T4RVF4_9HYPH</name>
<dbReference type="AlphaFoldDB" id="A0A1T4RVF4"/>
<dbReference type="InterPro" id="IPR023214">
    <property type="entry name" value="HAD_sf"/>
</dbReference>
<dbReference type="Proteomes" id="UP000190135">
    <property type="component" value="Unassembled WGS sequence"/>
</dbReference>
<proteinExistence type="predicted"/>
<dbReference type="STRING" id="1365950.SAMN05428963_10812"/>
<dbReference type="SUPFAM" id="SSF52540">
    <property type="entry name" value="P-loop containing nucleoside triphosphate hydrolases"/>
    <property type="match status" value="1"/>
</dbReference>
<dbReference type="InterPro" id="IPR027417">
    <property type="entry name" value="P-loop_NTPase"/>
</dbReference>
<accession>A0A1T4RVF4</accession>
<dbReference type="Pfam" id="PF13671">
    <property type="entry name" value="AAA_33"/>
    <property type="match status" value="1"/>
</dbReference>
<organism evidence="2 3">
    <name type="scientific">Consotaella salsifontis</name>
    <dbReference type="NCBI Taxonomy" id="1365950"/>
    <lineage>
        <taxon>Bacteria</taxon>
        <taxon>Pseudomonadati</taxon>
        <taxon>Pseudomonadota</taxon>
        <taxon>Alphaproteobacteria</taxon>
        <taxon>Hyphomicrobiales</taxon>
        <taxon>Aurantimonadaceae</taxon>
        <taxon>Consotaella</taxon>
    </lineage>
</organism>
<dbReference type="SUPFAM" id="SSF56784">
    <property type="entry name" value="HAD-like"/>
    <property type="match status" value="1"/>
</dbReference>
<dbReference type="Gene3D" id="3.40.50.1000">
    <property type="entry name" value="HAD superfamily/HAD-like"/>
    <property type="match status" value="1"/>
</dbReference>